<evidence type="ECO:0000256" key="4">
    <source>
        <dbReference type="ARBA" id="ARBA00022692"/>
    </source>
</evidence>
<proteinExistence type="inferred from homology"/>
<evidence type="ECO:0000256" key="8">
    <source>
        <dbReference type="RuleBase" id="RU003942"/>
    </source>
</evidence>
<dbReference type="RefSeq" id="WP_211905308.1">
    <property type="nucleotide sequence ID" value="NZ_CP046730.1"/>
</dbReference>
<feature type="transmembrane region" description="Helical" evidence="9">
    <location>
        <begin position="89"/>
        <end position="108"/>
    </location>
</feature>
<gene>
    <name evidence="10" type="ORF">GO998_22705</name>
</gene>
<dbReference type="InterPro" id="IPR000390">
    <property type="entry name" value="Small_drug/metabolite_transptr"/>
</dbReference>
<reference evidence="10 11" key="1">
    <citation type="journal article" date="2021" name="Phytopathology">
        <title>Complete genome sequence of Ralstonia syzygii subsp. indonesiensis strain LLRS-1, isolated from wilted tobacco in China.</title>
        <authorList>
            <person name="Lu C.H."/>
            <person name="Li J.Y."/>
            <person name="Mi M.G."/>
            <person name="Lin Z.L."/>
            <person name="Jiang N."/>
            <person name="Gai X."/>
            <person name="Ma J.H."/>
            <person name="Lei L.P."/>
            <person name="Xia Z.Y."/>
        </authorList>
    </citation>
    <scope>NUCLEOTIDE SEQUENCE [LARGE SCALE GENOMIC DNA]</scope>
    <source>
        <strain evidence="10 11">LLRS-1</strain>
    </source>
</reference>
<dbReference type="SUPFAM" id="SSF103481">
    <property type="entry name" value="Multidrug resistance efflux transporter EmrE"/>
    <property type="match status" value="1"/>
</dbReference>
<dbReference type="Proteomes" id="UP000677898">
    <property type="component" value="Plasmid pLLRS-1"/>
</dbReference>
<keyword evidence="5 9" id="KW-1133">Transmembrane helix</keyword>
<dbReference type="PANTHER" id="PTHR30561:SF1">
    <property type="entry name" value="MULTIDRUG TRANSPORTER EMRE"/>
    <property type="match status" value="1"/>
</dbReference>
<protein>
    <submittedName>
        <fullName evidence="10">QacE family quaternary ammonium compound efflux SMR transporter</fullName>
    </submittedName>
</protein>
<keyword evidence="2" id="KW-0813">Transport</keyword>
<dbReference type="Pfam" id="PF00893">
    <property type="entry name" value="Multi_Drug_Res"/>
    <property type="match status" value="1"/>
</dbReference>
<keyword evidence="3" id="KW-1003">Cell membrane</keyword>
<evidence type="ECO:0000256" key="6">
    <source>
        <dbReference type="ARBA" id="ARBA00023136"/>
    </source>
</evidence>
<name>A0ABX7ZNA1_9RALS</name>
<keyword evidence="10" id="KW-0614">Plasmid</keyword>
<dbReference type="InterPro" id="IPR045324">
    <property type="entry name" value="Small_multidrug_res"/>
</dbReference>
<evidence type="ECO:0000256" key="1">
    <source>
        <dbReference type="ARBA" id="ARBA00004651"/>
    </source>
</evidence>
<comment type="subcellular location">
    <subcellularLocation>
        <location evidence="1 8">Cell membrane</location>
        <topology evidence="1 8">Multi-pass membrane protein</topology>
    </subcellularLocation>
</comment>
<organism evidence="10 11">
    <name type="scientific">Ralstonia syzygii</name>
    <dbReference type="NCBI Taxonomy" id="28097"/>
    <lineage>
        <taxon>Bacteria</taxon>
        <taxon>Pseudomonadati</taxon>
        <taxon>Pseudomonadota</taxon>
        <taxon>Betaproteobacteria</taxon>
        <taxon>Burkholderiales</taxon>
        <taxon>Burkholderiaceae</taxon>
        <taxon>Ralstonia</taxon>
        <taxon>Ralstonia solanacearum species complex</taxon>
    </lineage>
</organism>
<dbReference type="Gene3D" id="1.10.3730.20">
    <property type="match status" value="1"/>
</dbReference>
<geneLocation type="plasmid" evidence="10 11">
    <name>pLLRS-1</name>
</geneLocation>
<evidence type="ECO:0000256" key="2">
    <source>
        <dbReference type="ARBA" id="ARBA00022448"/>
    </source>
</evidence>
<comment type="similarity">
    <text evidence="7 8">Belongs to the drug/metabolite transporter (DMT) superfamily. Small multidrug resistance (SMR) (TC 2.A.7.1) family.</text>
</comment>
<keyword evidence="6 9" id="KW-0472">Membrane</keyword>
<dbReference type="EMBL" id="CP046730">
    <property type="protein sequence ID" value="QUP56493.1"/>
    <property type="molecule type" value="Genomic_DNA"/>
</dbReference>
<feature type="transmembrane region" description="Helical" evidence="9">
    <location>
        <begin position="31"/>
        <end position="51"/>
    </location>
</feature>
<evidence type="ECO:0000313" key="11">
    <source>
        <dbReference type="Proteomes" id="UP000677898"/>
    </source>
</evidence>
<dbReference type="InterPro" id="IPR037185">
    <property type="entry name" value="EmrE-like"/>
</dbReference>
<accession>A0ABX7ZNA1</accession>
<keyword evidence="11" id="KW-1185">Reference proteome</keyword>
<feature type="transmembrane region" description="Helical" evidence="9">
    <location>
        <begin position="63"/>
        <end position="83"/>
    </location>
</feature>
<sequence length="114" mass="11962">MNPVLIAYGWLAAAIASEVLGTTFLAKSEQFSRMGPATATVLFYTASFYFLSQALKGLPLGLAYAIWGGVGIVLTAIISLVVSRQMLDLPTVLGIALIVSGVVVTNVFSKTIGH</sequence>
<keyword evidence="4 8" id="KW-0812">Transmembrane</keyword>
<dbReference type="PANTHER" id="PTHR30561">
    <property type="entry name" value="SMR FAMILY PROTON-DEPENDENT DRUG EFFLUX TRANSPORTER SUGE"/>
    <property type="match status" value="1"/>
</dbReference>
<evidence type="ECO:0000313" key="10">
    <source>
        <dbReference type="EMBL" id="QUP56493.1"/>
    </source>
</evidence>
<evidence type="ECO:0000256" key="3">
    <source>
        <dbReference type="ARBA" id="ARBA00022475"/>
    </source>
</evidence>
<evidence type="ECO:0000256" key="5">
    <source>
        <dbReference type="ARBA" id="ARBA00022989"/>
    </source>
</evidence>
<evidence type="ECO:0000256" key="9">
    <source>
        <dbReference type="SAM" id="Phobius"/>
    </source>
</evidence>
<evidence type="ECO:0000256" key="7">
    <source>
        <dbReference type="ARBA" id="ARBA00038032"/>
    </source>
</evidence>